<feature type="domain" description="O-methyltransferase C-terminal" evidence="4">
    <location>
        <begin position="139"/>
        <end position="314"/>
    </location>
</feature>
<evidence type="ECO:0000259" key="4">
    <source>
        <dbReference type="Pfam" id="PF00891"/>
    </source>
</evidence>
<dbReference type="PROSITE" id="PS51683">
    <property type="entry name" value="SAM_OMT_II"/>
    <property type="match status" value="1"/>
</dbReference>
<evidence type="ECO:0000313" key="5">
    <source>
        <dbReference type="EMBL" id="MBT1073114.1"/>
    </source>
</evidence>
<name>A0ABS5UBP4_9BACT</name>
<evidence type="ECO:0000256" key="2">
    <source>
        <dbReference type="ARBA" id="ARBA00022679"/>
    </source>
</evidence>
<keyword evidence="2" id="KW-0808">Transferase</keyword>
<proteinExistence type="predicted"/>
<dbReference type="SUPFAM" id="SSF53335">
    <property type="entry name" value="S-adenosyl-L-methionine-dependent methyltransferases"/>
    <property type="match status" value="1"/>
</dbReference>
<reference evidence="5 6" key="1">
    <citation type="submission" date="2021-05" db="EMBL/GenBank/DDBJ databases">
        <title>The draft genome of Geobacter chapellei DSM 13688.</title>
        <authorList>
            <person name="Xu Z."/>
            <person name="Masuda Y."/>
            <person name="Itoh H."/>
            <person name="Senoo K."/>
        </authorList>
    </citation>
    <scope>NUCLEOTIDE SEQUENCE [LARGE SCALE GENOMIC DNA]</scope>
    <source>
        <strain evidence="5 6">DSM 13688</strain>
    </source>
</reference>
<dbReference type="InterPro" id="IPR029063">
    <property type="entry name" value="SAM-dependent_MTases_sf"/>
</dbReference>
<dbReference type="InterPro" id="IPR036390">
    <property type="entry name" value="WH_DNA-bd_sf"/>
</dbReference>
<dbReference type="PANTHER" id="PTHR43712:SF2">
    <property type="entry name" value="O-METHYLTRANSFERASE CICE"/>
    <property type="match status" value="1"/>
</dbReference>
<organism evidence="5 6">
    <name type="scientific">Pelotalea chapellei</name>
    <dbReference type="NCBI Taxonomy" id="44671"/>
    <lineage>
        <taxon>Bacteria</taxon>
        <taxon>Pseudomonadati</taxon>
        <taxon>Thermodesulfobacteriota</taxon>
        <taxon>Desulfuromonadia</taxon>
        <taxon>Geobacterales</taxon>
        <taxon>Geobacteraceae</taxon>
        <taxon>Pelotalea</taxon>
    </lineage>
</organism>
<gene>
    <name evidence="5" type="ORF">KJB30_15075</name>
</gene>
<comment type="caution">
    <text evidence="5">The sequence shown here is derived from an EMBL/GenBank/DDBJ whole genome shotgun (WGS) entry which is preliminary data.</text>
</comment>
<dbReference type="InterPro" id="IPR016461">
    <property type="entry name" value="COMT-like"/>
</dbReference>
<protein>
    <recommendedName>
        <fullName evidence="4">O-methyltransferase C-terminal domain-containing protein</fullName>
    </recommendedName>
</protein>
<dbReference type="Pfam" id="PF10050">
    <property type="entry name" value="DUF2284"/>
    <property type="match status" value="1"/>
</dbReference>
<sequence length="507" mass="55899">MKISPADNSYATFCDLTTGYRLFYLLREACNAGIIDRVAEHACTTEELVKQCGLRAEEGGRFVESLVNVGLLERYDGQLYLSRFAATYLASTSPENQVHVLEFEELLMENWGQLGKVLRDGQGSLIQERSPDEYQRRLNLFQGAMAEAARVRARELWEALPGLPETGLIIDIGAGDGSYLHEFLTGHPGWQALACDLPDVCNAAQSGSTHPNLRWHPINIIAEHELGQLVEMQRGQASLVVLSNLIHCYSAEENSNLLARLAQLTTADGMVIVHDFYTDGNGFGAMYDLHMLVNTFNGRCYTIPETADLLQQAGLPQHTVLELPSRSHAVIAGRSSSVEAGTSLHLLRTTARQLGFHAAVDLDPVVITIEPWVKAKCSYGCSQYGRKWSCPPHSMGSEEFKELLGCYSRALLVAGQPPLRSFQEQLLELEKAAFLGGFKKALAFSGGPCCWCETCPEDRCTFPEKRRPSLESCGCDVFALAERAGIKMGPLKNSDDFVQYVGLLLVE</sequence>
<dbReference type="InterPro" id="IPR036388">
    <property type="entry name" value="WH-like_DNA-bd_sf"/>
</dbReference>
<dbReference type="PANTHER" id="PTHR43712">
    <property type="entry name" value="PUTATIVE (AFU_ORTHOLOGUE AFUA_4G14580)-RELATED"/>
    <property type="match status" value="1"/>
</dbReference>
<evidence type="ECO:0000256" key="1">
    <source>
        <dbReference type="ARBA" id="ARBA00022603"/>
    </source>
</evidence>
<accession>A0ABS5UBP4</accession>
<dbReference type="EMBL" id="JAHDYS010000017">
    <property type="protein sequence ID" value="MBT1073114.1"/>
    <property type="molecule type" value="Genomic_DNA"/>
</dbReference>
<dbReference type="Proteomes" id="UP000784128">
    <property type="component" value="Unassembled WGS sequence"/>
</dbReference>
<dbReference type="SUPFAM" id="SSF46785">
    <property type="entry name" value="Winged helix' DNA-binding domain"/>
    <property type="match status" value="1"/>
</dbReference>
<dbReference type="Gene3D" id="1.10.10.10">
    <property type="entry name" value="Winged helix-like DNA-binding domain superfamily/Winged helix DNA-binding domain"/>
    <property type="match status" value="1"/>
</dbReference>
<evidence type="ECO:0000256" key="3">
    <source>
        <dbReference type="ARBA" id="ARBA00022691"/>
    </source>
</evidence>
<dbReference type="InterPro" id="IPR019271">
    <property type="entry name" value="DUF2284_metal-binding"/>
</dbReference>
<dbReference type="InterPro" id="IPR001077">
    <property type="entry name" value="COMT_C"/>
</dbReference>
<dbReference type="RefSeq" id="WP_214300824.1">
    <property type="nucleotide sequence ID" value="NZ_JAHDYS010000017.1"/>
</dbReference>
<keyword evidence="6" id="KW-1185">Reference proteome</keyword>
<keyword evidence="3" id="KW-0949">S-adenosyl-L-methionine</keyword>
<evidence type="ECO:0000313" key="6">
    <source>
        <dbReference type="Proteomes" id="UP000784128"/>
    </source>
</evidence>
<dbReference type="Gene3D" id="3.40.50.150">
    <property type="entry name" value="Vaccinia Virus protein VP39"/>
    <property type="match status" value="1"/>
</dbReference>
<keyword evidence="1" id="KW-0489">Methyltransferase</keyword>
<dbReference type="Pfam" id="PF00891">
    <property type="entry name" value="Methyltransf_2"/>
    <property type="match status" value="1"/>
</dbReference>